<dbReference type="Pfam" id="PF02581">
    <property type="entry name" value="TMP-TENI"/>
    <property type="match status" value="1"/>
</dbReference>
<dbReference type="STRING" id="156889.Mmc1_0633"/>
<name>A0L5B1_MAGMM</name>
<organism evidence="4 5">
    <name type="scientific">Magnetococcus marinus (strain ATCC BAA-1437 / JCM 17883 / MC-1)</name>
    <dbReference type="NCBI Taxonomy" id="156889"/>
    <lineage>
        <taxon>Bacteria</taxon>
        <taxon>Pseudomonadati</taxon>
        <taxon>Pseudomonadota</taxon>
        <taxon>Magnetococcia</taxon>
        <taxon>Magnetococcales</taxon>
        <taxon>Magnetococcaceae</taxon>
        <taxon>Magnetococcus</taxon>
    </lineage>
</organism>
<dbReference type="PANTHER" id="PTHR20857">
    <property type="entry name" value="THIAMINE-PHOSPHATE PYROPHOSPHORYLASE"/>
    <property type="match status" value="1"/>
</dbReference>
<dbReference type="RefSeq" id="WP_011712321.1">
    <property type="nucleotide sequence ID" value="NC_008576.1"/>
</dbReference>
<proteinExistence type="predicted"/>
<dbReference type="InterPro" id="IPR036206">
    <property type="entry name" value="ThiamineP_synth_sf"/>
</dbReference>
<reference evidence="4 5" key="2">
    <citation type="journal article" date="2012" name="Int. J. Syst. Evol. Microbiol.">
        <title>Magnetococcus marinus gen. nov., sp. nov., a marine, magnetotactic bacterium that represents a novel lineage (Magnetococcaceae fam. nov.; Magnetococcales ord. nov.) at the base of the Alphaproteobacteria.</title>
        <authorList>
            <person name="Bazylinski D.A."/>
            <person name="Williams T.J."/>
            <person name="Lefevre C.T."/>
            <person name="Berg R.J."/>
            <person name="Zhang C.L."/>
            <person name="Bowser S.S."/>
            <person name="Dean A.J."/>
            <person name="Beveridge T.J."/>
        </authorList>
    </citation>
    <scope>NUCLEOTIDE SEQUENCE [LARGE SCALE GENOMIC DNA]</scope>
    <source>
        <strain evidence="5">ATCC BAA-1437 / JCM 17883 / MC-1</strain>
    </source>
</reference>
<dbReference type="PANTHER" id="PTHR20857:SF15">
    <property type="entry name" value="THIAMINE-PHOSPHATE SYNTHASE"/>
    <property type="match status" value="1"/>
</dbReference>
<accession>A0L5B1</accession>
<evidence type="ECO:0000313" key="4">
    <source>
        <dbReference type="EMBL" id="ABK43154.1"/>
    </source>
</evidence>
<dbReference type="HOGENOM" id="CLU_018272_3_4_5"/>
<dbReference type="Proteomes" id="UP000002586">
    <property type="component" value="Chromosome"/>
</dbReference>
<dbReference type="OrthoDB" id="9815348at2"/>
<evidence type="ECO:0000259" key="3">
    <source>
        <dbReference type="Pfam" id="PF02581"/>
    </source>
</evidence>
<dbReference type="GO" id="GO:0005737">
    <property type="term" value="C:cytoplasm"/>
    <property type="evidence" value="ECO:0007669"/>
    <property type="project" value="TreeGrafter"/>
</dbReference>
<dbReference type="InterPro" id="IPR013785">
    <property type="entry name" value="Aldolase_TIM"/>
</dbReference>
<dbReference type="SUPFAM" id="SSF51391">
    <property type="entry name" value="Thiamin phosphate synthase"/>
    <property type="match status" value="1"/>
</dbReference>
<reference evidence="5" key="1">
    <citation type="journal article" date="2009" name="Appl. Environ. Microbiol.">
        <title>Complete genome sequence of the chemolithoautotrophic marine magnetotactic coccus strain MC-1.</title>
        <authorList>
            <person name="Schubbe S."/>
            <person name="Williams T.J."/>
            <person name="Xie G."/>
            <person name="Kiss H.E."/>
            <person name="Brettin T.S."/>
            <person name="Martinez D."/>
            <person name="Ross C.A."/>
            <person name="Schuler D."/>
            <person name="Cox B.L."/>
            <person name="Nealson K.H."/>
            <person name="Bazylinski D.A."/>
        </authorList>
    </citation>
    <scope>NUCLEOTIDE SEQUENCE [LARGE SCALE GENOMIC DNA]</scope>
    <source>
        <strain evidence="5">ATCC BAA-1437 / JCM 17883 / MC-1</strain>
    </source>
</reference>
<gene>
    <name evidence="4" type="ordered locus">Mmc1_0633</name>
</gene>
<evidence type="ECO:0000256" key="1">
    <source>
        <dbReference type="ARBA" id="ARBA00004948"/>
    </source>
</evidence>
<dbReference type="AlphaFoldDB" id="A0L5B1"/>
<feature type="domain" description="Thiamine phosphate synthase/TenI" evidence="3">
    <location>
        <begin position="9"/>
        <end position="184"/>
    </location>
</feature>
<dbReference type="EMBL" id="CP000471">
    <property type="protein sequence ID" value="ABK43154.1"/>
    <property type="molecule type" value="Genomic_DNA"/>
</dbReference>
<evidence type="ECO:0000256" key="2">
    <source>
        <dbReference type="ARBA" id="ARBA00022977"/>
    </source>
</evidence>
<comment type="pathway">
    <text evidence="1">Cofactor biosynthesis; thiamine diphosphate biosynthesis.</text>
</comment>
<dbReference type="KEGG" id="mgm:Mmc1_0633"/>
<dbReference type="eggNOG" id="COG0352">
    <property type="taxonomic scope" value="Bacteria"/>
</dbReference>
<evidence type="ECO:0000313" key="5">
    <source>
        <dbReference type="Proteomes" id="UP000002586"/>
    </source>
</evidence>
<dbReference type="Gene3D" id="3.20.20.70">
    <property type="entry name" value="Aldolase class I"/>
    <property type="match status" value="1"/>
</dbReference>
<dbReference type="CDD" id="cd00564">
    <property type="entry name" value="TMP_TenI"/>
    <property type="match status" value="1"/>
</dbReference>
<keyword evidence="5" id="KW-1185">Reference proteome</keyword>
<dbReference type="GO" id="GO:0009228">
    <property type="term" value="P:thiamine biosynthetic process"/>
    <property type="evidence" value="ECO:0007669"/>
    <property type="project" value="UniProtKB-KW"/>
</dbReference>
<dbReference type="GO" id="GO:0004789">
    <property type="term" value="F:thiamine-phosphate diphosphorylase activity"/>
    <property type="evidence" value="ECO:0007669"/>
    <property type="project" value="TreeGrafter"/>
</dbReference>
<protein>
    <submittedName>
        <fullName evidence="4">Thiamine monophosphate synthase</fullName>
    </submittedName>
</protein>
<sequence>MRAPRLLIIADLQACPPWSQWLPAALAGGARHLLFRAPGMEDASYLQIAQQLHAQLTPHGAMLLLHNRPHLLPKLPGAGLHMSDGPPSLTAIRHQIGPQVWLGRSCHTLHGGQHAFAQGADYITLSPLFPTLSHPGAAHLGVAQWQQWAAQLPGPVLALGGITADNAHLARAAGAYGVALIRGICGVSDPQTMTARLLGREIGAKE</sequence>
<keyword evidence="2" id="KW-0784">Thiamine biosynthesis</keyword>
<dbReference type="InterPro" id="IPR022998">
    <property type="entry name" value="ThiamineP_synth_TenI"/>
</dbReference>